<evidence type="ECO:0000313" key="2">
    <source>
        <dbReference type="EMBL" id="SPD22773.1"/>
    </source>
</evidence>
<dbReference type="EMBL" id="OIVN01005512">
    <property type="protein sequence ID" value="SPD22773.1"/>
    <property type="molecule type" value="Genomic_DNA"/>
</dbReference>
<sequence>MMFPHHGRSYTSGLTWQNGKMLLGEDTLQRRFQDSVLDRFYTLEQESERMTIARFKSGLRYEIKKEMSHRYLEDVEDAIETAIQFEKYVKFMKKSMVSKPKHHAELPRLHAEGIKQQGQPAETPKQRTKFPQTEARKLEQDADRSEQFAKKVEQLKEHVVNPKQQVHELGQHATKSREPGEQAKEPTQQTETSRQLGDDSKQQLESLMEEKSVDENSFEQIHEIQGKGCQVCYCGKRN</sequence>
<feature type="compositionally biased region" description="Basic and acidic residues" evidence="1">
    <location>
        <begin position="134"/>
        <end position="146"/>
    </location>
</feature>
<feature type="region of interest" description="Disordered" evidence="1">
    <location>
        <begin position="158"/>
        <end position="219"/>
    </location>
</feature>
<feature type="compositionally biased region" description="Polar residues" evidence="1">
    <location>
        <begin position="185"/>
        <end position="195"/>
    </location>
</feature>
<dbReference type="AlphaFoldDB" id="A0A2N9IFD8"/>
<accession>A0A2N9IFD8</accession>
<evidence type="ECO:0000256" key="1">
    <source>
        <dbReference type="SAM" id="MobiDB-lite"/>
    </source>
</evidence>
<gene>
    <name evidence="2" type="ORF">FSB_LOCUS50655</name>
</gene>
<name>A0A2N9IFD8_FAGSY</name>
<feature type="compositionally biased region" description="Basic and acidic residues" evidence="1">
    <location>
        <begin position="158"/>
        <end position="184"/>
    </location>
</feature>
<proteinExistence type="predicted"/>
<reference evidence="2" key="1">
    <citation type="submission" date="2018-02" db="EMBL/GenBank/DDBJ databases">
        <authorList>
            <person name="Cohen D.B."/>
            <person name="Kent A.D."/>
        </authorList>
    </citation>
    <scope>NUCLEOTIDE SEQUENCE</scope>
</reference>
<feature type="compositionally biased region" description="Basic and acidic residues" evidence="1">
    <location>
        <begin position="196"/>
        <end position="219"/>
    </location>
</feature>
<protein>
    <submittedName>
        <fullName evidence="2">Uncharacterized protein</fullName>
    </submittedName>
</protein>
<organism evidence="2">
    <name type="scientific">Fagus sylvatica</name>
    <name type="common">Beechnut</name>
    <dbReference type="NCBI Taxonomy" id="28930"/>
    <lineage>
        <taxon>Eukaryota</taxon>
        <taxon>Viridiplantae</taxon>
        <taxon>Streptophyta</taxon>
        <taxon>Embryophyta</taxon>
        <taxon>Tracheophyta</taxon>
        <taxon>Spermatophyta</taxon>
        <taxon>Magnoliopsida</taxon>
        <taxon>eudicotyledons</taxon>
        <taxon>Gunneridae</taxon>
        <taxon>Pentapetalae</taxon>
        <taxon>rosids</taxon>
        <taxon>fabids</taxon>
        <taxon>Fagales</taxon>
        <taxon>Fagaceae</taxon>
        <taxon>Fagus</taxon>
    </lineage>
</organism>
<feature type="region of interest" description="Disordered" evidence="1">
    <location>
        <begin position="113"/>
        <end position="146"/>
    </location>
</feature>